<dbReference type="RefSeq" id="XP_024778817.1">
    <property type="nucleotide sequence ID" value="XM_024914124.1"/>
</dbReference>
<dbReference type="Proteomes" id="UP000241690">
    <property type="component" value="Unassembled WGS sequence"/>
</dbReference>
<protein>
    <submittedName>
        <fullName evidence="1">Uncharacterized protein</fullName>
    </submittedName>
</protein>
<dbReference type="EMBL" id="KZ679676">
    <property type="protein sequence ID" value="PTB59140.1"/>
    <property type="molecule type" value="Genomic_DNA"/>
</dbReference>
<evidence type="ECO:0000313" key="1">
    <source>
        <dbReference type="EMBL" id="PTB59140.1"/>
    </source>
</evidence>
<dbReference type="GeneID" id="36622689"/>
<name>A0A2T4AQ22_TRIHA</name>
<keyword evidence="2" id="KW-1185">Reference proteome</keyword>
<evidence type="ECO:0000313" key="2">
    <source>
        <dbReference type="Proteomes" id="UP000241690"/>
    </source>
</evidence>
<reference evidence="1 2" key="1">
    <citation type="submission" date="2016-07" db="EMBL/GenBank/DDBJ databases">
        <title>Multiple horizontal gene transfer events from other fungi enriched the ability of initially mycotrophic Trichoderma (Ascomycota) to feed on dead plant biomass.</title>
        <authorList>
            <consortium name="DOE Joint Genome Institute"/>
            <person name="Aerts A."/>
            <person name="Atanasova L."/>
            <person name="Chenthamara K."/>
            <person name="Zhang J."/>
            <person name="Grujic M."/>
            <person name="Henrissat B."/>
            <person name="Kuo A."/>
            <person name="Salamov A."/>
            <person name="Lipzen A."/>
            <person name="Labutti K."/>
            <person name="Barry K."/>
            <person name="Miao Y."/>
            <person name="Rahimi M.J."/>
            <person name="Shen Q."/>
            <person name="Grigoriev I.V."/>
            <person name="Kubicek C.P."/>
            <person name="Druzhinina I.S."/>
        </authorList>
    </citation>
    <scope>NUCLEOTIDE SEQUENCE [LARGE SCALE GENOMIC DNA]</scope>
    <source>
        <strain evidence="1 2">CBS 226.95</strain>
    </source>
</reference>
<gene>
    <name evidence="1" type="ORF">M431DRAFT_295761</name>
</gene>
<proteinExistence type="predicted"/>
<organism evidence="1 2">
    <name type="scientific">Trichoderma harzianum CBS 226.95</name>
    <dbReference type="NCBI Taxonomy" id="983964"/>
    <lineage>
        <taxon>Eukaryota</taxon>
        <taxon>Fungi</taxon>
        <taxon>Dikarya</taxon>
        <taxon>Ascomycota</taxon>
        <taxon>Pezizomycotina</taxon>
        <taxon>Sordariomycetes</taxon>
        <taxon>Hypocreomycetidae</taxon>
        <taxon>Hypocreales</taxon>
        <taxon>Hypocreaceae</taxon>
        <taxon>Trichoderma</taxon>
    </lineage>
</organism>
<sequence>MSTCSSGTRHQPSISHPLLWRVPLQSDRDIPHPQNPIRQSESHIPANSFYKAVAKKLVLPFVSQKSQIYSTSLSQLVLVDSELKAVRCRFNHGNESSSV</sequence>
<dbReference type="AlphaFoldDB" id="A0A2T4AQ22"/>
<accession>A0A2T4AQ22</accession>